<dbReference type="Proteomes" id="UP000825679">
    <property type="component" value="Chromosome"/>
</dbReference>
<dbReference type="RefSeq" id="WP_221006071.1">
    <property type="nucleotide sequence ID" value="NZ_CP081150.1"/>
</dbReference>
<proteinExistence type="predicted"/>
<evidence type="ECO:0008006" key="3">
    <source>
        <dbReference type="Google" id="ProtNLM"/>
    </source>
</evidence>
<evidence type="ECO:0000313" key="1">
    <source>
        <dbReference type="EMBL" id="QZA77691.1"/>
    </source>
</evidence>
<organism evidence="1 2">
    <name type="scientific">Deefgea tanakiae</name>
    <dbReference type="NCBI Taxonomy" id="2865840"/>
    <lineage>
        <taxon>Bacteria</taxon>
        <taxon>Pseudomonadati</taxon>
        <taxon>Pseudomonadota</taxon>
        <taxon>Betaproteobacteria</taxon>
        <taxon>Neisseriales</taxon>
        <taxon>Chitinibacteraceae</taxon>
        <taxon>Deefgea</taxon>
    </lineage>
</organism>
<accession>A0ABX8Z557</accession>
<name>A0ABX8Z557_9NEIS</name>
<gene>
    <name evidence="1" type="ORF">K4H28_15705</name>
</gene>
<reference evidence="1 2" key="1">
    <citation type="submission" date="2021-08" db="EMBL/GenBank/DDBJ databases">
        <title>complete genome sequencing of Deefgea sp. D25.</title>
        <authorList>
            <person name="Bae J.-W."/>
            <person name="Gim D.-H."/>
        </authorList>
    </citation>
    <scope>NUCLEOTIDE SEQUENCE [LARGE SCALE GENOMIC DNA]</scope>
    <source>
        <strain evidence="1 2">D25</strain>
    </source>
</reference>
<evidence type="ECO:0000313" key="2">
    <source>
        <dbReference type="Proteomes" id="UP000825679"/>
    </source>
</evidence>
<dbReference type="EMBL" id="CP081150">
    <property type="protein sequence ID" value="QZA77691.1"/>
    <property type="molecule type" value="Genomic_DNA"/>
</dbReference>
<sequence length="47" mass="5303">MNQPQKLFAPEFKANKKQIAKKPFAERFAGKAPFAWLKLDATIAIAK</sequence>
<protein>
    <recommendedName>
        <fullName evidence="3">Transposase</fullName>
    </recommendedName>
</protein>
<keyword evidence="2" id="KW-1185">Reference proteome</keyword>